<comment type="caution">
    <text evidence="1">The sequence shown here is derived from an EMBL/GenBank/DDBJ whole genome shotgun (WGS) entry which is preliminary data.</text>
</comment>
<reference evidence="1 2" key="1">
    <citation type="journal article" date="2015" name="Nature">
        <title>rRNA introns, odd ribosomes, and small enigmatic genomes across a large radiation of phyla.</title>
        <authorList>
            <person name="Brown C.T."/>
            <person name="Hug L.A."/>
            <person name="Thomas B.C."/>
            <person name="Sharon I."/>
            <person name="Castelle C.J."/>
            <person name="Singh A."/>
            <person name="Wilkins M.J."/>
            <person name="Williams K.H."/>
            <person name="Banfield J.F."/>
        </authorList>
    </citation>
    <scope>NUCLEOTIDE SEQUENCE [LARGE SCALE GENOMIC DNA]</scope>
</reference>
<sequence length="88" mass="10401">MKRLGQILEERNPNRPKNLSQEFQVYGVFLADTLGDPEHYSLYIKLAKEYERSLLEEALNYTKGYTSAKSKARVFMWKLQQLKNDKKT</sequence>
<proteinExistence type="predicted"/>
<evidence type="ECO:0000313" key="2">
    <source>
        <dbReference type="Proteomes" id="UP000034601"/>
    </source>
</evidence>
<gene>
    <name evidence="1" type="ORF">UU29_C0017G0019</name>
</gene>
<dbReference type="AlphaFoldDB" id="A0A0G0TZC9"/>
<dbReference type="EMBL" id="LCAB01000017">
    <property type="protein sequence ID" value="KKR82183.1"/>
    <property type="molecule type" value="Genomic_DNA"/>
</dbReference>
<name>A0A0G0TZC9_9BACT</name>
<evidence type="ECO:0000313" key="1">
    <source>
        <dbReference type="EMBL" id="KKR82183.1"/>
    </source>
</evidence>
<organism evidence="1 2">
    <name type="scientific">Candidatus Daviesbacteria bacterium GW2011_GWA2_40_9</name>
    <dbReference type="NCBI Taxonomy" id="1618424"/>
    <lineage>
        <taxon>Bacteria</taxon>
        <taxon>Candidatus Daviesiibacteriota</taxon>
    </lineage>
</organism>
<protein>
    <submittedName>
        <fullName evidence="1">Uncharacterized protein</fullName>
    </submittedName>
</protein>
<accession>A0A0G0TZC9</accession>
<dbReference type="Proteomes" id="UP000034601">
    <property type="component" value="Unassembled WGS sequence"/>
</dbReference>